<dbReference type="AlphaFoldDB" id="A0A2P5TLZ1"/>
<dbReference type="RefSeq" id="WP_104486487.1">
    <property type="nucleotide sequence ID" value="NZ_BMYB01000007.1"/>
</dbReference>
<reference evidence="2" key="1">
    <citation type="submission" date="2016-11" db="EMBL/GenBank/DDBJ databases">
        <authorList>
            <person name="Sisinthy S."/>
            <person name="Ara S."/>
            <person name="Gundlapally S.R."/>
        </authorList>
    </citation>
    <scope>NUCLEOTIDE SEQUENCE [LARGE SCALE GENOMIC DNA]</scope>
    <source>
        <strain evidence="2">V1-41</strain>
    </source>
</reference>
<sequence length="133" mass="14872">MAFVKFVASARKSPLGAHASFRAYKNEKGEVTQAKLRIGCSGIEIMKKLGLDYVADMRADLFFDSENGAVAIKVNENGQLKVRRPHMSKKSDYIEFGAADLTKMNIAEGGYVIHEPRVNEKEFDFLLFPIPTE</sequence>
<accession>A0A2P5TLZ1</accession>
<keyword evidence="2" id="KW-1185">Reference proteome</keyword>
<gene>
    <name evidence="1" type="ORF">UN63_09295</name>
</gene>
<dbReference type="EMBL" id="MPZM01000016">
    <property type="protein sequence ID" value="PPL16405.1"/>
    <property type="molecule type" value="Genomic_DNA"/>
</dbReference>
<organism evidence="1 2">
    <name type="scientific">Oceanisphaera arctica</name>
    <dbReference type="NCBI Taxonomy" id="641510"/>
    <lineage>
        <taxon>Bacteria</taxon>
        <taxon>Pseudomonadati</taxon>
        <taxon>Pseudomonadota</taxon>
        <taxon>Gammaproteobacteria</taxon>
        <taxon>Aeromonadales</taxon>
        <taxon>Aeromonadaceae</taxon>
        <taxon>Oceanisphaera</taxon>
    </lineage>
</organism>
<comment type="caution">
    <text evidence="1">The sequence shown here is derived from an EMBL/GenBank/DDBJ whole genome shotgun (WGS) entry which is preliminary data.</text>
</comment>
<name>A0A2P5TLZ1_9GAMM</name>
<protein>
    <submittedName>
        <fullName evidence="1">Uncharacterized protein</fullName>
    </submittedName>
</protein>
<evidence type="ECO:0000313" key="1">
    <source>
        <dbReference type="EMBL" id="PPL16405.1"/>
    </source>
</evidence>
<proteinExistence type="predicted"/>
<dbReference type="Proteomes" id="UP000242231">
    <property type="component" value="Unassembled WGS sequence"/>
</dbReference>
<evidence type="ECO:0000313" key="2">
    <source>
        <dbReference type="Proteomes" id="UP000242231"/>
    </source>
</evidence>